<dbReference type="InterPro" id="IPR011047">
    <property type="entry name" value="Quinoprotein_ADH-like_sf"/>
</dbReference>
<keyword evidence="1" id="KW-0732">Signal</keyword>
<sequence length="351" mass="37082">MTRSIALVALLLLASCTASGEPPDTPRTWLVWHDNDGVFALDGDKPHRLGSYPVGEVAIAPDGATGAAVVSDNSLGTDAELVVWSTNGTERRVPCGACIGAVIAGDEVRTADDEGNYIRRFNRWDGRFLGTVLAPPPRLEQQPVVAPQEVVAATPELTVLRYRAAEPTTSDALYAMDSGGSVRWEHAFAGERTVLNFTVDPTGTVLASASGWGEGCRDMESRPVLLDLASGQVIPTPDLPVDPTVLSSVRDLSWNGPDLVVVSWVTARTDTTCVEDLPSTVSELRGDQWHPGADTFTAQLRALPGGKLVHVSNPMNDLEISDGGTTRALAGGASILTNLPSRTPASLAWPG</sequence>
<feature type="chain" id="PRO_5019349968" description="Lipoprotein" evidence="1">
    <location>
        <begin position="21"/>
        <end position="351"/>
    </location>
</feature>
<organism evidence="2 3">
    <name type="scientific">Actinokineospora cianjurensis</name>
    <dbReference type="NCBI Taxonomy" id="585224"/>
    <lineage>
        <taxon>Bacteria</taxon>
        <taxon>Bacillati</taxon>
        <taxon>Actinomycetota</taxon>
        <taxon>Actinomycetes</taxon>
        <taxon>Pseudonocardiales</taxon>
        <taxon>Pseudonocardiaceae</taxon>
        <taxon>Actinokineospora</taxon>
    </lineage>
</organism>
<dbReference type="Proteomes" id="UP000282454">
    <property type="component" value="Unassembled WGS sequence"/>
</dbReference>
<evidence type="ECO:0008006" key="4">
    <source>
        <dbReference type="Google" id="ProtNLM"/>
    </source>
</evidence>
<dbReference type="AlphaFoldDB" id="A0A421B3T3"/>
<dbReference type="SUPFAM" id="SSF50998">
    <property type="entry name" value="Quinoprotein alcohol dehydrogenase-like"/>
    <property type="match status" value="1"/>
</dbReference>
<name>A0A421B3T3_9PSEU</name>
<evidence type="ECO:0000256" key="1">
    <source>
        <dbReference type="SAM" id="SignalP"/>
    </source>
</evidence>
<dbReference type="RefSeq" id="WP_121391863.1">
    <property type="nucleotide sequence ID" value="NZ_RCDD01000002.1"/>
</dbReference>
<dbReference type="EMBL" id="RCDD01000002">
    <property type="protein sequence ID" value="RLK58950.1"/>
    <property type="molecule type" value="Genomic_DNA"/>
</dbReference>
<keyword evidence="3" id="KW-1185">Reference proteome</keyword>
<comment type="caution">
    <text evidence="2">The sequence shown here is derived from an EMBL/GenBank/DDBJ whole genome shotgun (WGS) entry which is preliminary data.</text>
</comment>
<dbReference type="PROSITE" id="PS51257">
    <property type="entry name" value="PROKAR_LIPOPROTEIN"/>
    <property type="match status" value="1"/>
</dbReference>
<evidence type="ECO:0000313" key="2">
    <source>
        <dbReference type="EMBL" id="RLK58950.1"/>
    </source>
</evidence>
<feature type="signal peptide" evidence="1">
    <location>
        <begin position="1"/>
        <end position="20"/>
    </location>
</feature>
<accession>A0A421B3T3</accession>
<gene>
    <name evidence="2" type="ORF">CLV68_3431</name>
</gene>
<proteinExistence type="predicted"/>
<protein>
    <recommendedName>
        <fullName evidence="4">Lipoprotein</fullName>
    </recommendedName>
</protein>
<evidence type="ECO:0000313" key="3">
    <source>
        <dbReference type="Proteomes" id="UP000282454"/>
    </source>
</evidence>
<reference evidence="2 3" key="1">
    <citation type="submission" date="2018-10" db="EMBL/GenBank/DDBJ databases">
        <title>Genomic Encyclopedia of Archaeal and Bacterial Type Strains, Phase II (KMG-II): from individual species to whole genera.</title>
        <authorList>
            <person name="Goeker M."/>
        </authorList>
    </citation>
    <scope>NUCLEOTIDE SEQUENCE [LARGE SCALE GENOMIC DNA]</scope>
    <source>
        <strain evidence="2 3">DSM 45657</strain>
    </source>
</reference>